<organism evidence="2 3">
    <name type="scientific">Mucilaginibacter gotjawali</name>
    <dbReference type="NCBI Taxonomy" id="1550579"/>
    <lineage>
        <taxon>Bacteria</taxon>
        <taxon>Pseudomonadati</taxon>
        <taxon>Bacteroidota</taxon>
        <taxon>Sphingobacteriia</taxon>
        <taxon>Sphingobacteriales</taxon>
        <taxon>Sphingobacteriaceae</taxon>
        <taxon>Mucilaginibacter</taxon>
    </lineage>
</organism>
<keyword evidence="3" id="KW-1185">Reference proteome</keyword>
<dbReference type="InterPro" id="IPR023346">
    <property type="entry name" value="Lysozyme-like_dom_sf"/>
</dbReference>
<dbReference type="AlphaFoldDB" id="A0A120MXU3"/>
<dbReference type="SUPFAM" id="SSF53955">
    <property type="entry name" value="Lysozyme-like"/>
    <property type="match status" value="1"/>
</dbReference>
<protein>
    <submittedName>
        <fullName evidence="2">Membrane-bound lytic murein transglycosylase D</fullName>
        <ecNumber evidence="2">4.2.2.-</ecNumber>
    </submittedName>
</protein>
<keyword evidence="2" id="KW-0456">Lyase</keyword>
<dbReference type="Proteomes" id="UP000218263">
    <property type="component" value="Chromosome"/>
</dbReference>
<dbReference type="Pfam" id="PF01464">
    <property type="entry name" value="SLT"/>
    <property type="match status" value="1"/>
</dbReference>
<dbReference type="PANTHER" id="PTHR37423:SF2">
    <property type="entry name" value="MEMBRANE-BOUND LYTIC MUREIN TRANSGLYCOSYLASE C"/>
    <property type="match status" value="1"/>
</dbReference>
<sequence>MTKKHLITCSVIIVLVIISTLNIYSAMGSKTVVEPAVKPVINVPALAFKTVNFVPKSIAAENDFSFANEALPINDASVKRKLQRSLVKHNFRNVRTNILQTKALQLFPIIEPILKAYGIPDDFKYIPLVESGLCEGTSARGAKGIWQFMPGTARTYGLKVRDGVDERMNTRKSTIAACKYIKELYVEFNSWTLAAAAYNNGENQIERAINRQNEDNYFLMHLNGETAAYVYNIIAMKQIISQPGKYGYKTYLKPNELFAYN</sequence>
<dbReference type="GO" id="GO:0016829">
    <property type="term" value="F:lyase activity"/>
    <property type="evidence" value="ECO:0007669"/>
    <property type="project" value="UniProtKB-KW"/>
</dbReference>
<dbReference type="PANTHER" id="PTHR37423">
    <property type="entry name" value="SOLUBLE LYTIC MUREIN TRANSGLYCOSYLASE-RELATED"/>
    <property type="match status" value="1"/>
</dbReference>
<evidence type="ECO:0000313" key="3">
    <source>
        <dbReference type="Proteomes" id="UP000218263"/>
    </source>
</evidence>
<dbReference type="OrthoDB" id="9815002at2"/>
<dbReference type="RefSeq" id="WP_096349443.1">
    <property type="nucleotide sequence ID" value="NZ_AP017313.1"/>
</dbReference>
<dbReference type="CDD" id="cd16894">
    <property type="entry name" value="MltD-like"/>
    <property type="match status" value="1"/>
</dbReference>
<comment type="similarity">
    <text evidence="1">Belongs to the transglycosylase Slt family.</text>
</comment>
<gene>
    <name evidence="2" type="primary">mltD_1</name>
    <name evidence="2" type="ORF">MgSA37_00232</name>
</gene>
<dbReference type="InterPro" id="IPR008258">
    <property type="entry name" value="Transglycosylase_SLT_dom_1"/>
</dbReference>
<dbReference type="EMBL" id="AP017313">
    <property type="protein sequence ID" value="BAU52082.1"/>
    <property type="molecule type" value="Genomic_DNA"/>
</dbReference>
<name>A0A120MXU3_9SPHI</name>
<evidence type="ECO:0000256" key="1">
    <source>
        <dbReference type="ARBA" id="ARBA00007734"/>
    </source>
</evidence>
<dbReference type="Gene3D" id="1.10.530.10">
    <property type="match status" value="1"/>
</dbReference>
<dbReference type="KEGG" id="mgot:MgSA37_00232"/>
<dbReference type="EC" id="4.2.2.-" evidence="2"/>
<accession>A0A120MXU3</accession>
<reference evidence="2 3" key="1">
    <citation type="submission" date="2015-12" db="EMBL/GenBank/DDBJ databases">
        <title>Genome sequence of Mucilaginibacter gotjawali.</title>
        <authorList>
            <person name="Lee J.S."/>
            <person name="Lee K.C."/>
            <person name="Kim K.K."/>
            <person name="Lee B.W."/>
        </authorList>
    </citation>
    <scope>NUCLEOTIDE SEQUENCE [LARGE SCALE GENOMIC DNA]</scope>
    <source>
        <strain evidence="2 3">SA3-7</strain>
    </source>
</reference>
<evidence type="ECO:0000313" key="2">
    <source>
        <dbReference type="EMBL" id="BAU52082.1"/>
    </source>
</evidence>
<proteinExistence type="inferred from homology"/>